<accession>A0ABR2TBH9</accession>
<comment type="caution">
    <text evidence="1">The sequence shown here is derived from an EMBL/GenBank/DDBJ whole genome shotgun (WGS) entry which is preliminary data.</text>
</comment>
<dbReference type="EMBL" id="JBBPBN010000007">
    <property type="protein sequence ID" value="KAK9034554.1"/>
    <property type="molecule type" value="Genomic_DNA"/>
</dbReference>
<sequence>MSRVELQSEKRQAICLVAYSNTLLHFRTLRCLEKESVAWIFAEENFSPLNVFNGSWNVGWLLKQQAPFERDGSSFLPPSHHDGCLRFHQS</sequence>
<protein>
    <submittedName>
        <fullName evidence="1">Uncharacterized protein</fullName>
    </submittedName>
</protein>
<dbReference type="Proteomes" id="UP001396334">
    <property type="component" value="Unassembled WGS sequence"/>
</dbReference>
<evidence type="ECO:0000313" key="1">
    <source>
        <dbReference type="EMBL" id="KAK9034554.1"/>
    </source>
</evidence>
<reference evidence="1 2" key="1">
    <citation type="journal article" date="2024" name="G3 (Bethesda)">
        <title>Genome assembly of Hibiscus sabdariffa L. provides insights into metabolisms of medicinal natural products.</title>
        <authorList>
            <person name="Kim T."/>
        </authorList>
    </citation>
    <scope>NUCLEOTIDE SEQUENCE [LARGE SCALE GENOMIC DNA]</scope>
    <source>
        <strain evidence="1">TK-2024</strain>
        <tissue evidence="1">Old leaves</tissue>
    </source>
</reference>
<proteinExistence type="predicted"/>
<name>A0ABR2TBH9_9ROSI</name>
<gene>
    <name evidence="1" type="ORF">V6N11_050715</name>
</gene>
<keyword evidence="2" id="KW-1185">Reference proteome</keyword>
<evidence type="ECO:0000313" key="2">
    <source>
        <dbReference type="Proteomes" id="UP001396334"/>
    </source>
</evidence>
<organism evidence="1 2">
    <name type="scientific">Hibiscus sabdariffa</name>
    <name type="common">roselle</name>
    <dbReference type="NCBI Taxonomy" id="183260"/>
    <lineage>
        <taxon>Eukaryota</taxon>
        <taxon>Viridiplantae</taxon>
        <taxon>Streptophyta</taxon>
        <taxon>Embryophyta</taxon>
        <taxon>Tracheophyta</taxon>
        <taxon>Spermatophyta</taxon>
        <taxon>Magnoliopsida</taxon>
        <taxon>eudicotyledons</taxon>
        <taxon>Gunneridae</taxon>
        <taxon>Pentapetalae</taxon>
        <taxon>rosids</taxon>
        <taxon>malvids</taxon>
        <taxon>Malvales</taxon>
        <taxon>Malvaceae</taxon>
        <taxon>Malvoideae</taxon>
        <taxon>Hibiscus</taxon>
    </lineage>
</organism>